<accession>A0A0W0GGF2</accession>
<dbReference type="Proteomes" id="UP000053947">
    <property type="component" value="Unassembled WGS sequence"/>
</dbReference>
<evidence type="ECO:0000256" key="6">
    <source>
        <dbReference type="PIRSR" id="PIRSR006113-1"/>
    </source>
</evidence>
<evidence type="ECO:0000313" key="9">
    <source>
        <dbReference type="Proteomes" id="UP000053947"/>
    </source>
</evidence>
<proteinExistence type="inferred from homology"/>
<keyword evidence="5 7" id="KW-0862">Zinc</keyword>
<comment type="catalytic activity">
    <reaction evidence="4 5">
        <text>7,8-dihydroneopterin 3'-triphosphate + H2O = 6-carboxy-5,6,7,8-tetrahydropterin + triphosphate + acetaldehyde + 2 H(+)</text>
        <dbReference type="Rhea" id="RHEA:27966"/>
        <dbReference type="ChEBI" id="CHEBI:15343"/>
        <dbReference type="ChEBI" id="CHEBI:15377"/>
        <dbReference type="ChEBI" id="CHEBI:15378"/>
        <dbReference type="ChEBI" id="CHEBI:18036"/>
        <dbReference type="ChEBI" id="CHEBI:58462"/>
        <dbReference type="ChEBI" id="CHEBI:61032"/>
        <dbReference type="EC" id="4.1.2.50"/>
    </reaction>
</comment>
<evidence type="ECO:0000256" key="5">
    <source>
        <dbReference type="PIRNR" id="PIRNR006113"/>
    </source>
</evidence>
<dbReference type="GO" id="GO:0008616">
    <property type="term" value="P:tRNA queuosine(34) biosynthetic process"/>
    <property type="evidence" value="ECO:0007669"/>
    <property type="project" value="UniProtKB-KW"/>
</dbReference>
<dbReference type="RefSeq" id="WP_058438344.1">
    <property type="nucleotide sequence ID" value="NZ_KQ758903.1"/>
</dbReference>
<reference evidence="8 9" key="1">
    <citation type="submission" date="2015-06" db="EMBL/GenBank/DDBJ databases">
        <title>Genome sequence of the organohalide-respiring Dehalogenimonas alkenigignens type strain (IP3-3T).</title>
        <authorList>
            <person name="Key T.A."/>
            <person name="Richmond D.P."/>
            <person name="Bowman K.S."/>
            <person name="Cho Y.-J."/>
            <person name="Chun J."/>
            <person name="da Costa M.S."/>
            <person name="Rainey F.A."/>
            <person name="Moe W.M."/>
        </authorList>
    </citation>
    <scope>NUCLEOTIDE SEQUENCE [LARGE SCALE GENOMIC DNA]</scope>
    <source>
        <strain evidence="8 9">IP3-3</strain>
    </source>
</reference>
<evidence type="ECO:0000256" key="3">
    <source>
        <dbReference type="ARBA" id="ARBA00018141"/>
    </source>
</evidence>
<dbReference type="Gene3D" id="3.30.479.10">
    <property type="entry name" value="6-pyruvoyl tetrahydropterin synthase/QueD"/>
    <property type="match status" value="1"/>
</dbReference>
<dbReference type="SUPFAM" id="SSF55620">
    <property type="entry name" value="Tetrahydrobiopterin biosynthesis enzymes-like"/>
    <property type="match status" value="1"/>
</dbReference>
<dbReference type="EC" id="4.-.-.-" evidence="5"/>
<feature type="active site" description="Charge relay system" evidence="6">
    <location>
        <position position="110"/>
    </location>
</feature>
<dbReference type="PANTHER" id="PTHR12589">
    <property type="entry name" value="PYRUVOYL TETRAHYDROBIOPTERIN SYNTHASE"/>
    <property type="match status" value="1"/>
</dbReference>
<feature type="active site" description="Charge relay system" evidence="6">
    <location>
        <position position="67"/>
    </location>
</feature>
<protein>
    <recommendedName>
        <fullName evidence="3 5">6-carboxy-5,6,7,8-tetrahydropterin synthase</fullName>
        <ecNumber evidence="5">4.-.-.-</ecNumber>
    </recommendedName>
</protein>
<keyword evidence="5 8" id="KW-0456">Lyase</keyword>
<comment type="caution">
    <text evidence="8">The sequence shown here is derived from an EMBL/GenBank/DDBJ whole genome shotgun (WGS) entry which is preliminary data.</text>
</comment>
<evidence type="ECO:0000256" key="2">
    <source>
        <dbReference type="ARBA" id="ARBA00008900"/>
    </source>
</evidence>
<keyword evidence="9" id="KW-1185">Reference proteome</keyword>
<dbReference type="InterPro" id="IPR038418">
    <property type="entry name" value="6-PTP_synth/QueD_sf"/>
</dbReference>
<name>A0A0W0GGF2_9CHLR</name>
<feature type="binding site" evidence="7">
    <location>
        <position position="14"/>
    </location>
    <ligand>
        <name>Zn(2+)</name>
        <dbReference type="ChEBI" id="CHEBI:29105"/>
    </ligand>
</feature>
<keyword evidence="5" id="KW-0671">Queuosine biosynthesis</keyword>
<keyword evidence="5 7" id="KW-0479">Metal-binding</keyword>
<dbReference type="STRING" id="1217799.DEALK_04810"/>
<evidence type="ECO:0000313" key="8">
    <source>
        <dbReference type="EMBL" id="KTB47636.1"/>
    </source>
</evidence>
<comment type="pathway">
    <text evidence="1 5">Purine metabolism; 7-cyano-7-deazaguanine biosynthesis.</text>
</comment>
<feature type="binding site" evidence="7">
    <location>
        <position position="27"/>
    </location>
    <ligand>
        <name>Zn(2+)</name>
        <dbReference type="ChEBI" id="CHEBI:29105"/>
    </ligand>
</feature>
<organism evidence="8 9">
    <name type="scientific">Dehalogenimonas alkenigignens</name>
    <dbReference type="NCBI Taxonomy" id="1217799"/>
    <lineage>
        <taxon>Bacteria</taxon>
        <taxon>Bacillati</taxon>
        <taxon>Chloroflexota</taxon>
        <taxon>Dehalococcoidia</taxon>
        <taxon>Dehalococcoidales</taxon>
        <taxon>Dehalococcoidaceae</taxon>
        <taxon>Dehalogenimonas</taxon>
    </lineage>
</organism>
<feature type="binding site" evidence="7">
    <location>
        <position position="29"/>
    </location>
    <ligand>
        <name>Zn(2+)</name>
        <dbReference type="ChEBI" id="CHEBI:29105"/>
    </ligand>
</feature>
<dbReference type="GO" id="GO:0046872">
    <property type="term" value="F:metal ion binding"/>
    <property type="evidence" value="ECO:0007669"/>
    <property type="project" value="UniProtKB-KW"/>
</dbReference>
<dbReference type="NCBIfam" id="TIGR03367">
    <property type="entry name" value="queuosine_QueD"/>
    <property type="match status" value="1"/>
</dbReference>
<dbReference type="UniPathway" id="UPA00391"/>
<evidence type="ECO:0000256" key="4">
    <source>
        <dbReference type="ARBA" id="ARBA00048807"/>
    </source>
</evidence>
<dbReference type="InterPro" id="IPR007115">
    <property type="entry name" value="6-PTP_synth/QueD"/>
</dbReference>
<evidence type="ECO:0000256" key="1">
    <source>
        <dbReference type="ARBA" id="ARBA00005061"/>
    </source>
</evidence>
<comment type="similarity">
    <text evidence="2 5">Belongs to the PTPS family. QueD subfamily.</text>
</comment>
<gene>
    <name evidence="8" type="ORF">DEALK_04810</name>
</gene>
<comment type="cofactor">
    <cofactor evidence="5 7">
        <name>Zn(2+)</name>
        <dbReference type="ChEBI" id="CHEBI:29105"/>
    </cofactor>
    <text evidence="5 7">Binds 1 zinc ion per subunit.</text>
</comment>
<dbReference type="GO" id="GO:0070497">
    <property type="term" value="F:6-carboxytetrahydropterin synthase activity"/>
    <property type="evidence" value="ECO:0007669"/>
    <property type="project" value="UniProtKB-EC"/>
</dbReference>
<dbReference type="EMBL" id="LFDV01000002">
    <property type="protein sequence ID" value="KTB47636.1"/>
    <property type="molecule type" value="Genomic_DNA"/>
</dbReference>
<dbReference type="Pfam" id="PF01242">
    <property type="entry name" value="PTPS"/>
    <property type="match status" value="1"/>
</dbReference>
<sequence>MYIVAVESHFDAAHYLRGYQGKCENLHGHRYRVAVKLSSKELDSVGLACDFGDVKSALKPILARYDHSLLNDVPPFNKINPSAENIARTIYEEIKPEIGGASLKAVTVWESPESSAEYTED</sequence>
<feature type="active site" description="Proton acceptor" evidence="6">
    <location>
        <position position="23"/>
    </location>
</feature>
<dbReference type="PIRSF" id="PIRSF006113">
    <property type="entry name" value="PTP_synth"/>
    <property type="match status" value="1"/>
</dbReference>
<dbReference type="PANTHER" id="PTHR12589:SF8">
    <property type="entry name" value="6-CARBOXY-5,6,7,8-TETRAHYDROPTERIN SYNTHASE"/>
    <property type="match status" value="1"/>
</dbReference>
<evidence type="ECO:0000256" key="7">
    <source>
        <dbReference type="PIRSR" id="PIRSR006113-2"/>
    </source>
</evidence>
<dbReference type="AlphaFoldDB" id="A0A0W0GGF2"/>
<dbReference type="OrthoDB" id="9804698at2"/>